<evidence type="ECO:0000256" key="6">
    <source>
        <dbReference type="HAMAP-Rule" id="MF_01369"/>
    </source>
</evidence>
<accession>A0A238ZQ93</accession>
<evidence type="ECO:0000313" key="7">
    <source>
        <dbReference type="EMBL" id="SNR85359.1"/>
    </source>
</evidence>
<keyword evidence="3 6" id="KW-0694">RNA-binding</keyword>
<dbReference type="Proteomes" id="UP000198405">
    <property type="component" value="Unassembled WGS sequence"/>
</dbReference>
<evidence type="ECO:0000256" key="4">
    <source>
        <dbReference type="ARBA" id="ARBA00022980"/>
    </source>
</evidence>
<keyword evidence="4 6" id="KW-0689">Ribosomal protein</keyword>
<dbReference type="FunFam" id="3.30.70.330:FF:000001">
    <property type="entry name" value="50S ribosomal protein L23"/>
    <property type="match status" value="1"/>
</dbReference>
<dbReference type="GO" id="GO:1990904">
    <property type="term" value="C:ribonucleoprotein complex"/>
    <property type="evidence" value="ECO:0007669"/>
    <property type="project" value="UniProtKB-KW"/>
</dbReference>
<dbReference type="Pfam" id="PF00276">
    <property type="entry name" value="Ribosomal_L23"/>
    <property type="match status" value="1"/>
</dbReference>
<keyword evidence="8" id="KW-1185">Reference proteome</keyword>
<name>A0A238ZQ93_9BACT</name>
<evidence type="ECO:0000256" key="2">
    <source>
        <dbReference type="ARBA" id="ARBA00022730"/>
    </source>
</evidence>
<keyword evidence="5 6" id="KW-0687">Ribonucleoprotein</keyword>
<evidence type="ECO:0000256" key="3">
    <source>
        <dbReference type="ARBA" id="ARBA00022884"/>
    </source>
</evidence>
<proteinExistence type="inferred from homology"/>
<comment type="similarity">
    <text evidence="1 6">Belongs to the universal ribosomal protein uL23 family.</text>
</comment>
<dbReference type="NCBIfam" id="NF004363">
    <property type="entry name" value="PRK05738.2-4"/>
    <property type="match status" value="1"/>
</dbReference>
<dbReference type="SUPFAM" id="SSF54189">
    <property type="entry name" value="Ribosomal proteins S24e, L23 and L15e"/>
    <property type="match status" value="1"/>
</dbReference>
<dbReference type="AlphaFoldDB" id="A0A238ZQ93"/>
<evidence type="ECO:0000313" key="8">
    <source>
        <dbReference type="Proteomes" id="UP000198405"/>
    </source>
</evidence>
<organism evidence="7 8">
    <name type="scientific">Desulfurobacterium atlanticum</name>
    <dbReference type="NCBI Taxonomy" id="240169"/>
    <lineage>
        <taxon>Bacteria</taxon>
        <taxon>Pseudomonadati</taxon>
        <taxon>Aquificota</taxon>
        <taxon>Aquificia</taxon>
        <taxon>Desulfurobacteriales</taxon>
        <taxon>Desulfurobacteriaceae</taxon>
        <taxon>Desulfurobacterium</taxon>
    </lineage>
</organism>
<sequence length="107" mass="12390">MKTPYDIIIRPIVTEKSVRLANMEVKSSKTKETRKITKVTFEVDLKATKPEIKEAVEKIFDVKVDKVNTIVVKGKRKGFRMLKGKRKDWKKAIVTLKPGYEIDLENL</sequence>
<evidence type="ECO:0000256" key="5">
    <source>
        <dbReference type="ARBA" id="ARBA00023274"/>
    </source>
</evidence>
<dbReference type="GO" id="GO:0005840">
    <property type="term" value="C:ribosome"/>
    <property type="evidence" value="ECO:0007669"/>
    <property type="project" value="UniProtKB-KW"/>
</dbReference>
<dbReference type="HAMAP" id="MF_01369_B">
    <property type="entry name" value="Ribosomal_uL23_B"/>
    <property type="match status" value="1"/>
</dbReference>
<keyword evidence="2 6" id="KW-0699">rRNA-binding</keyword>
<dbReference type="EMBL" id="FZOB01000010">
    <property type="protein sequence ID" value="SNR85359.1"/>
    <property type="molecule type" value="Genomic_DNA"/>
</dbReference>
<dbReference type="Gene3D" id="3.30.70.330">
    <property type="match status" value="1"/>
</dbReference>
<dbReference type="RefSeq" id="WP_089323424.1">
    <property type="nucleotide sequence ID" value="NZ_FZOB01000010.1"/>
</dbReference>
<dbReference type="PANTHER" id="PTHR11620">
    <property type="entry name" value="60S RIBOSOMAL PROTEIN L23A"/>
    <property type="match status" value="1"/>
</dbReference>
<reference evidence="8" key="1">
    <citation type="submission" date="2017-06" db="EMBL/GenBank/DDBJ databases">
        <authorList>
            <person name="Varghese N."/>
            <person name="Submissions S."/>
        </authorList>
    </citation>
    <scope>NUCLEOTIDE SEQUENCE [LARGE SCALE GENOMIC DNA]</scope>
    <source>
        <strain evidence="8">DSM 15668</strain>
    </source>
</reference>
<comment type="function">
    <text evidence="6">One of the early assembly proteins it binds 23S rRNA. One of the proteins that surrounds the polypeptide exit tunnel on the outside of the ribosome. Forms the main docking site for trigger factor binding to the ribosome.</text>
</comment>
<evidence type="ECO:0000256" key="1">
    <source>
        <dbReference type="ARBA" id="ARBA00006700"/>
    </source>
</evidence>
<dbReference type="GO" id="GO:0019843">
    <property type="term" value="F:rRNA binding"/>
    <property type="evidence" value="ECO:0007669"/>
    <property type="project" value="UniProtKB-UniRule"/>
</dbReference>
<dbReference type="InterPro" id="IPR012678">
    <property type="entry name" value="Ribosomal_uL23/eL15/eS24_sf"/>
</dbReference>
<dbReference type="OrthoDB" id="9793353at2"/>
<dbReference type="InterPro" id="IPR012677">
    <property type="entry name" value="Nucleotide-bd_a/b_plait_sf"/>
</dbReference>
<comment type="subunit">
    <text evidence="6">Part of the 50S ribosomal subunit. Contacts protein L29, and trigger factor when it is bound to the ribosome.</text>
</comment>
<gene>
    <name evidence="6" type="primary">rplW</name>
    <name evidence="7" type="ORF">SAMN06265340_11070</name>
</gene>
<dbReference type="InterPro" id="IPR013025">
    <property type="entry name" value="Ribosomal_uL23-like"/>
</dbReference>
<protein>
    <recommendedName>
        <fullName evidence="6">Large ribosomal subunit protein uL23</fullName>
    </recommendedName>
</protein>
<dbReference type="GO" id="GO:0003735">
    <property type="term" value="F:structural constituent of ribosome"/>
    <property type="evidence" value="ECO:0007669"/>
    <property type="project" value="InterPro"/>
</dbReference>
<dbReference type="GO" id="GO:0006412">
    <property type="term" value="P:translation"/>
    <property type="evidence" value="ECO:0007669"/>
    <property type="project" value="UniProtKB-UniRule"/>
</dbReference>